<dbReference type="Pfam" id="PF25482">
    <property type="entry name" value="DUF7905"/>
    <property type="match status" value="1"/>
</dbReference>
<dbReference type="Proteomes" id="UP000807716">
    <property type="component" value="Unassembled WGS sequence"/>
</dbReference>
<sequence length="556" mass="63632">MDDDDLFAQQWQQEPSTAPVDATAASPHDYWLIPTGAIADVEKELQQIHSQTGAYLHFNRIENRVDMWGNRAEIRRARDRLDGIAKMFFEDNVLKRRVNERTKFAKAERPKTPKEQRKAEQESLRLMNQFQYGQSPRDECTFTSSIMIPPHVIAVRLFGNSLGHLNNLRTELKTHAWFDSKEKVIEVAGNSAENVYKMQSRIKNVLIRNLRGVSATDTHILDKPSSMKSISFISTTPLPVYASIGSEKRGLAAQNVEKVSALLRKTLTELWIEPSEVKMKIRFGVTAFGSYPLAHNIDMKFFVENQISHLRSRFATHLLPSPSDMLEQLATALQAKLENTITFESNNVWTIDYNSPESSLHITFRDDGYPALWNAALNKTTLMDLKALSVDRHCGWCWTITAARRLLDSDSGPIKEFMEKVRLESSDHSQQLKFRNTSSVRVLSVTRKIIRPILWGDWMIELRELGRWNDDVSQGTSIKTLSTRPEHVAYTVTMYHENWKTRFSENPALDIGQRASWNPDDFIKSESGVESVEDTLEAVRRVQEIVDEVLVHGSML</sequence>
<dbReference type="EMBL" id="JAAAJB010000262">
    <property type="protein sequence ID" value="KAG0260043.1"/>
    <property type="molecule type" value="Genomic_DNA"/>
</dbReference>
<name>A0A9P6Q3T2_9FUNG</name>
<evidence type="ECO:0000313" key="4">
    <source>
        <dbReference type="Proteomes" id="UP000807716"/>
    </source>
</evidence>
<reference evidence="3" key="1">
    <citation type="journal article" date="2020" name="Fungal Divers.">
        <title>Resolving the Mortierellaceae phylogeny through synthesis of multi-gene phylogenetics and phylogenomics.</title>
        <authorList>
            <person name="Vandepol N."/>
            <person name="Liber J."/>
            <person name="Desiro A."/>
            <person name="Na H."/>
            <person name="Kennedy M."/>
            <person name="Barry K."/>
            <person name="Grigoriev I.V."/>
            <person name="Miller A.N."/>
            <person name="O'Donnell K."/>
            <person name="Stajich J.E."/>
            <person name="Bonito G."/>
        </authorList>
    </citation>
    <scope>NUCLEOTIDE SEQUENCE</scope>
    <source>
        <strain evidence="3">BC1065</strain>
    </source>
</reference>
<dbReference type="OrthoDB" id="4739136at2759"/>
<dbReference type="AlphaFoldDB" id="A0A9P6Q3T2"/>
<evidence type="ECO:0000313" key="3">
    <source>
        <dbReference type="EMBL" id="KAG0260043.1"/>
    </source>
</evidence>
<accession>A0A9P6Q3T2</accession>
<protein>
    <recommendedName>
        <fullName evidence="2">DUF7905 domain-containing protein</fullName>
    </recommendedName>
</protein>
<evidence type="ECO:0000256" key="1">
    <source>
        <dbReference type="SAM" id="MobiDB-lite"/>
    </source>
</evidence>
<feature type="region of interest" description="Disordered" evidence="1">
    <location>
        <begin position="1"/>
        <end position="23"/>
    </location>
</feature>
<comment type="caution">
    <text evidence="3">The sequence shown here is derived from an EMBL/GenBank/DDBJ whole genome shotgun (WGS) entry which is preliminary data.</text>
</comment>
<organism evidence="3 4">
    <name type="scientific">Actinomortierella ambigua</name>
    <dbReference type="NCBI Taxonomy" id="1343610"/>
    <lineage>
        <taxon>Eukaryota</taxon>
        <taxon>Fungi</taxon>
        <taxon>Fungi incertae sedis</taxon>
        <taxon>Mucoromycota</taxon>
        <taxon>Mortierellomycotina</taxon>
        <taxon>Mortierellomycetes</taxon>
        <taxon>Mortierellales</taxon>
        <taxon>Mortierellaceae</taxon>
        <taxon>Actinomortierella</taxon>
    </lineage>
</organism>
<evidence type="ECO:0000259" key="2">
    <source>
        <dbReference type="Pfam" id="PF25482"/>
    </source>
</evidence>
<feature type="domain" description="DUF7905" evidence="2">
    <location>
        <begin position="251"/>
        <end position="526"/>
    </location>
</feature>
<dbReference type="InterPro" id="IPR057227">
    <property type="entry name" value="DUF7905"/>
</dbReference>
<proteinExistence type="predicted"/>
<keyword evidence="4" id="KW-1185">Reference proteome</keyword>
<gene>
    <name evidence="3" type="ORF">DFQ27_003769</name>
</gene>